<proteinExistence type="predicted"/>
<evidence type="ECO:0008006" key="2">
    <source>
        <dbReference type="Google" id="ProtNLM"/>
    </source>
</evidence>
<dbReference type="InterPro" id="IPR011990">
    <property type="entry name" value="TPR-like_helical_dom_sf"/>
</dbReference>
<evidence type="ECO:0000313" key="1">
    <source>
        <dbReference type="EMBL" id="HHJ80038.1"/>
    </source>
</evidence>
<comment type="caution">
    <text evidence="1">The sequence shown here is derived from an EMBL/GenBank/DDBJ whole genome shotgun (WGS) entry which is preliminary data.</text>
</comment>
<dbReference type="EMBL" id="DRNF01000016">
    <property type="protein sequence ID" value="HHJ80038.1"/>
    <property type="molecule type" value="Genomic_DNA"/>
</dbReference>
<dbReference type="SUPFAM" id="SSF48452">
    <property type="entry name" value="TPR-like"/>
    <property type="match status" value="2"/>
</dbReference>
<dbReference type="Proteomes" id="UP000885832">
    <property type="component" value="Unassembled WGS sequence"/>
</dbReference>
<accession>A0A832J3T3</accession>
<name>A0A832J3T3_9GAMM</name>
<protein>
    <recommendedName>
        <fullName evidence="2">Tetratricopeptide repeat-like domain-containing protein</fullName>
    </recommendedName>
</protein>
<dbReference type="AlphaFoldDB" id="A0A832J3T3"/>
<dbReference type="Gene3D" id="1.25.40.10">
    <property type="entry name" value="Tetratricopeptide repeat domain"/>
    <property type="match status" value="2"/>
</dbReference>
<organism evidence="1">
    <name type="scientific">Candidatus Tenderia electrophaga</name>
    <dbReference type="NCBI Taxonomy" id="1748243"/>
    <lineage>
        <taxon>Bacteria</taxon>
        <taxon>Pseudomonadati</taxon>
        <taxon>Pseudomonadota</taxon>
        <taxon>Gammaproteobacteria</taxon>
        <taxon>Candidatus Tenderiales</taxon>
        <taxon>Candidatus Tenderiaceae</taxon>
        <taxon>Candidatus Tenderia</taxon>
    </lineage>
</organism>
<reference evidence="1" key="1">
    <citation type="journal article" date="2020" name="mSystems">
        <title>Genome- and Community-Level Interaction Insights into Carbon Utilization and Element Cycling Functions of Hydrothermarchaeota in Hydrothermal Sediment.</title>
        <authorList>
            <person name="Zhou Z."/>
            <person name="Liu Y."/>
            <person name="Xu W."/>
            <person name="Pan J."/>
            <person name="Luo Z.H."/>
            <person name="Li M."/>
        </authorList>
    </citation>
    <scope>NUCLEOTIDE SEQUENCE [LARGE SCALE GENOMIC DNA]</scope>
    <source>
        <strain evidence="1">HyVt-505</strain>
    </source>
</reference>
<gene>
    <name evidence="1" type="ORF">ENJ65_00225</name>
</gene>
<sequence length="487" mass="54937">MNLINGSLFTALLLLIGASLISSPALSGQIEAKKISNTFLGHAYLTHQQGQKFQAMAILMAADKLNRLGNDRQLGQLFLAQNLTELGLHHEAIRVYEQLANASDNKQDIKNTAWLESAKLHLQQGRYSVALASLSNVKKGLNKKQTADFKAAKSRALLETGKLKDALATLPRISDDSTWALYQSFNIGERLIDEYRNKNGAMILHHIGKLDNETDKEIQAIKDQANLVLGFSLLKIKKPSKARKYLERVHLQSHLSNIALLGMGWSYSNESNYEQALVFWLELNKKTNRSAYGYETLLAVPYALAKARAYNQAIQYYKTAQRQISADTAEMNEAQKKISSDVFAQLISSYPERETGWLDTWQDTPASPASHLLTLLLDNPQFQVTLKEYRALLQLKQHVQSLDLDIRQLKRINTTQTSADIAKLVVRQRQLDEQMQHAIDKQFTSLKQQALNTFERYKAQLNNYSEQIRFGIAQAIEGGTFKAEEGL</sequence>